<reference evidence="2" key="2">
    <citation type="submission" date="2018-05" db="EMBL/GenBank/DDBJ databases">
        <title>OmerRS3 (Oryza meridionalis Reference Sequence Version 3).</title>
        <authorList>
            <person name="Zhang J."/>
            <person name="Kudrna D."/>
            <person name="Lee S."/>
            <person name="Talag J."/>
            <person name="Welchert J."/>
            <person name="Wing R.A."/>
        </authorList>
    </citation>
    <scope>NUCLEOTIDE SEQUENCE [LARGE SCALE GENOMIC DNA]</scope>
    <source>
        <strain evidence="2">cv. OR44</strain>
    </source>
</reference>
<name>A0A0E0EAD7_9ORYZ</name>
<accession>A0A0E0EAD7</accession>
<evidence type="ECO:0000313" key="3">
    <source>
        <dbReference type="Proteomes" id="UP000008021"/>
    </source>
</evidence>
<dbReference type="EnsemblPlants" id="OMERI07G09240.3">
    <property type="protein sequence ID" value="OMERI07G09240.3"/>
    <property type="gene ID" value="OMERI07G09240"/>
</dbReference>
<dbReference type="Gramene" id="OMERI07G09240.3">
    <property type="protein sequence ID" value="OMERI07G09240.3"/>
    <property type="gene ID" value="OMERI07G09240"/>
</dbReference>
<evidence type="ECO:0000256" key="1">
    <source>
        <dbReference type="SAM" id="MobiDB-lite"/>
    </source>
</evidence>
<feature type="compositionally biased region" description="Polar residues" evidence="1">
    <location>
        <begin position="36"/>
        <end position="58"/>
    </location>
</feature>
<sequence>MINCLMCLCNENPPPQISNLLWRAGIQFPLLISSTQPGQVHSPQSTLHSTARQSTDSRAPSLPSPWRHGGVPPPPAAPALALPPQHPGHGSSTFGSPEQWGHQTASDESGGIQIQRHLTHGSCSGATMARGRAALLIPPLKLGEGPGQDLHASCLSMKIGGMFQEVIPKLQLLNQSSSAPFQAIIGITSKTFYSLQSQGAISFSQVGMRSFFLVKS</sequence>
<evidence type="ECO:0000313" key="2">
    <source>
        <dbReference type="EnsemblPlants" id="OMERI07G09240.3"/>
    </source>
</evidence>
<proteinExistence type="predicted"/>
<organism evidence="2">
    <name type="scientific">Oryza meridionalis</name>
    <dbReference type="NCBI Taxonomy" id="40149"/>
    <lineage>
        <taxon>Eukaryota</taxon>
        <taxon>Viridiplantae</taxon>
        <taxon>Streptophyta</taxon>
        <taxon>Embryophyta</taxon>
        <taxon>Tracheophyta</taxon>
        <taxon>Spermatophyta</taxon>
        <taxon>Magnoliopsida</taxon>
        <taxon>Liliopsida</taxon>
        <taxon>Poales</taxon>
        <taxon>Poaceae</taxon>
        <taxon>BOP clade</taxon>
        <taxon>Oryzoideae</taxon>
        <taxon>Oryzeae</taxon>
        <taxon>Oryzinae</taxon>
        <taxon>Oryza</taxon>
    </lineage>
</organism>
<protein>
    <submittedName>
        <fullName evidence="2">Uncharacterized protein</fullName>
    </submittedName>
</protein>
<dbReference type="AlphaFoldDB" id="A0A0E0EAD7"/>
<feature type="region of interest" description="Disordered" evidence="1">
    <location>
        <begin position="36"/>
        <end position="110"/>
    </location>
</feature>
<reference evidence="2" key="1">
    <citation type="submission" date="2015-04" db="UniProtKB">
        <authorList>
            <consortium name="EnsemblPlants"/>
        </authorList>
    </citation>
    <scope>IDENTIFICATION</scope>
</reference>
<feature type="compositionally biased region" description="Polar residues" evidence="1">
    <location>
        <begin position="90"/>
        <end position="107"/>
    </location>
</feature>
<keyword evidence="3" id="KW-1185">Reference proteome</keyword>
<dbReference type="Proteomes" id="UP000008021">
    <property type="component" value="Chromosome 7"/>
</dbReference>